<dbReference type="GO" id="GO:0016887">
    <property type="term" value="F:ATP hydrolysis activity"/>
    <property type="evidence" value="ECO:0007669"/>
    <property type="project" value="InterPro"/>
</dbReference>
<feature type="region of interest" description="Disordered" evidence="7">
    <location>
        <begin position="253"/>
        <end position="291"/>
    </location>
</feature>
<evidence type="ECO:0000256" key="7">
    <source>
        <dbReference type="SAM" id="MobiDB-lite"/>
    </source>
</evidence>
<dbReference type="Proteomes" id="UP000515275">
    <property type="component" value="Chromosome"/>
</dbReference>
<sequence>MQSTDSAAEERAANKWAEAETKALDPTEGMTAANTASVSRSDCADIISARDLQLKTKQGIVFSDVDLAIKEGSTHALVGPQGSGRTSLLLVLAGRMQYSGGELIVDGNRIKPGRSARIFGKLRAVQRISAIAGFRDIDDLDISTGVGEIVNERLGLISPLLHRAETWNAPRIQTIRALTIPRVDPQTWVRNLSAYEEFAMRITLALLDDPRILLVDNVDQLSNPEDQREAWEMLGRIQESGVTVVASTTNTETMPDWVDRTTTQRPYNQEEENYPIYNEDPNKVDEKETED</sequence>
<dbReference type="InterPro" id="IPR003593">
    <property type="entry name" value="AAA+_ATPase"/>
</dbReference>
<feature type="domain" description="ABC transporter" evidence="8">
    <location>
        <begin position="47"/>
        <end position="291"/>
    </location>
</feature>
<dbReference type="PANTHER" id="PTHR42711:SF5">
    <property type="entry name" value="ABC TRANSPORTER ATP-BINDING PROTEIN NATA"/>
    <property type="match status" value="1"/>
</dbReference>
<dbReference type="GO" id="GO:0046677">
    <property type="term" value="P:response to antibiotic"/>
    <property type="evidence" value="ECO:0007669"/>
    <property type="project" value="UniProtKB-KW"/>
</dbReference>
<dbReference type="Pfam" id="PF00005">
    <property type="entry name" value="ABC_tran"/>
    <property type="match status" value="1"/>
</dbReference>
<dbReference type="InterPro" id="IPR003439">
    <property type="entry name" value="ABC_transporter-like_ATP-bd"/>
</dbReference>
<dbReference type="InterPro" id="IPR027417">
    <property type="entry name" value="P-loop_NTPase"/>
</dbReference>
<proteinExistence type="inferred from homology"/>
<dbReference type="GO" id="GO:0005524">
    <property type="term" value="F:ATP binding"/>
    <property type="evidence" value="ECO:0007669"/>
    <property type="project" value="UniProtKB-KW"/>
</dbReference>
<dbReference type="PROSITE" id="PS50893">
    <property type="entry name" value="ABC_TRANSPORTER_2"/>
    <property type="match status" value="1"/>
</dbReference>
<evidence type="ECO:0000256" key="2">
    <source>
        <dbReference type="ARBA" id="ARBA00005417"/>
    </source>
</evidence>
<dbReference type="PANTHER" id="PTHR42711">
    <property type="entry name" value="ABC TRANSPORTER ATP-BINDING PROTEIN"/>
    <property type="match status" value="1"/>
</dbReference>
<dbReference type="AlphaFoldDB" id="A0A7G7YLE4"/>
<comment type="subcellular location">
    <subcellularLocation>
        <location evidence="1">Cell membrane</location>
        <topology evidence="1">Peripheral membrane protein</topology>
    </subcellularLocation>
</comment>
<accession>A0A7G7YLE4</accession>
<keyword evidence="6" id="KW-0046">Antibiotic resistance</keyword>
<dbReference type="RefSeq" id="WP_186276906.1">
    <property type="nucleotide sequence ID" value="NZ_CP046883.1"/>
</dbReference>
<feature type="region of interest" description="Disordered" evidence="7">
    <location>
        <begin position="1"/>
        <end position="36"/>
    </location>
</feature>
<keyword evidence="4" id="KW-0547">Nucleotide-binding</keyword>
<evidence type="ECO:0000256" key="6">
    <source>
        <dbReference type="ARBA" id="ARBA00023251"/>
    </source>
</evidence>
<protein>
    <submittedName>
        <fullName evidence="9">ATP-binding cassette domain-containing protein</fullName>
    </submittedName>
</protein>
<name>A0A7G7YLE4_9CORY</name>
<keyword evidence="10" id="KW-1185">Reference proteome</keyword>
<reference evidence="9 10" key="1">
    <citation type="submission" date="2019-12" db="EMBL/GenBank/DDBJ databases">
        <title>Corynebacterium sp. nov., isolated from feces of the Anser Albifrons in China.</title>
        <authorList>
            <person name="Liu Q."/>
        </authorList>
    </citation>
    <scope>NUCLEOTIDE SEQUENCE [LARGE SCALE GENOMIC DNA]</scope>
    <source>
        <strain evidence="9 10">23H37-10</strain>
    </source>
</reference>
<gene>
    <name evidence="9" type="ORF">GP473_00085</name>
</gene>
<dbReference type="EMBL" id="CP046883">
    <property type="protein sequence ID" value="QNH95314.1"/>
    <property type="molecule type" value="Genomic_DNA"/>
</dbReference>
<dbReference type="GO" id="GO:0005886">
    <property type="term" value="C:plasma membrane"/>
    <property type="evidence" value="ECO:0007669"/>
    <property type="project" value="UniProtKB-SubCell"/>
</dbReference>
<evidence type="ECO:0000313" key="9">
    <source>
        <dbReference type="EMBL" id="QNH95314.1"/>
    </source>
</evidence>
<dbReference type="InterPro" id="IPR050763">
    <property type="entry name" value="ABC_transporter_ATP-binding"/>
</dbReference>
<dbReference type="SMART" id="SM00382">
    <property type="entry name" value="AAA"/>
    <property type="match status" value="1"/>
</dbReference>
<evidence type="ECO:0000256" key="3">
    <source>
        <dbReference type="ARBA" id="ARBA00022448"/>
    </source>
</evidence>
<evidence type="ECO:0000256" key="4">
    <source>
        <dbReference type="ARBA" id="ARBA00022741"/>
    </source>
</evidence>
<dbReference type="SUPFAM" id="SSF52540">
    <property type="entry name" value="P-loop containing nucleoside triphosphate hydrolases"/>
    <property type="match status" value="1"/>
</dbReference>
<organism evidence="9 10">
    <name type="scientific">Corynebacterium anserum</name>
    <dbReference type="NCBI Taxonomy" id="2684406"/>
    <lineage>
        <taxon>Bacteria</taxon>
        <taxon>Bacillati</taxon>
        <taxon>Actinomycetota</taxon>
        <taxon>Actinomycetes</taxon>
        <taxon>Mycobacteriales</taxon>
        <taxon>Corynebacteriaceae</taxon>
        <taxon>Corynebacterium</taxon>
    </lineage>
</organism>
<keyword evidence="3" id="KW-0813">Transport</keyword>
<dbReference type="KEGG" id="cans:GP473_00085"/>
<dbReference type="Gene3D" id="3.40.50.300">
    <property type="entry name" value="P-loop containing nucleotide triphosphate hydrolases"/>
    <property type="match status" value="1"/>
</dbReference>
<evidence type="ECO:0000313" key="10">
    <source>
        <dbReference type="Proteomes" id="UP000515275"/>
    </source>
</evidence>
<feature type="compositionally biased region" description="Basic and acidic residues" evidence="7">
    <location>
        <begin position="280"/>
        <end position="291"/>
    </location>
</feature>
<feature type="compositionally biased region" description="Basic and acidic residues" evidence="7">
    <location>
        <begin position="8"/>
        <end position="25"/>
    </location>
</feature>
<keyword evidence="5 9" id="KW-0067">ATP-binding</keyword>
<comment type="similarity">
    <text evidence="2">Belongs to the ABC transporter superfamily.</text>
</comment>
<evidence type="ECO:0000256" key="5">
    <source>
        <dbReference type="ARBA" id="ARBA00022840"/>
    </source>
</evidence>
<evidence type="ECO:0000259" key="8">
    <source>
        <dbReference type="PROSITE" id="PS50893"/>
    </source>
</evidence>
<evidence type="ECO:0000256" key="1">
    <source>
        <dbReference type="ARBA" id="ARBA00004202"/>
    </source>
</evidence>